<comment type="similarity">
    <text evidence="1">Belongs to the NAD(P)-dependent epimerase/dehydratase family.</text>
</comment>
<dbReference type="SUPFAM" id="SSF51735">
    <property type="entry name" value="NAD(P)-binding Rossmann-fold domains"/>
    <property type="match status" value="1"/>
</dbReference>
<accession>A0A0H4T8H8</accession>
<dbReference type="Gene3D" id="3.40.50.720">
    <property type="entry name" value="NAD(P)-binding Rossmann-like Domain"/>
    <property type="match status" value="1"/>
</dbReference>
<protein>
    <submittedName>
        <fullName evidence="3">NAD dependent epimerase/dehydratase family protein</fullName>
    </submittedName>
</protein>
<sequence>MKVFVAGGAGFIGSHVVDHVLSATEAAVTVFDNFTSGQRWHLEAHADDRRLAVVSGDLQDRAALTAALAGHDVVYHFASNPDIAKAMTQPDIDFWQGTYLTQNLLEAMRVAGVRRLVYASGSGVYGETGLKPVHEDRAPLLPISTYGASKLACEALLSAYGHMFGVQGWAFRFANVVGRRQTHGVAYDFIRKLRRDPGQLEILGDGSQSKSYIHVSDVVAAIQHVVGRASAPFNYYNVATEDHLDVRAIAEMVADAMGLRGVALRFTGGDRGWKGDVPVLRFDLAKIHALGWRARLGSREAMRRAIHEMLEDRS</sequence>
<dbReference type="EMBL" id="KT007007">
    <property type="protein sequence ID" value="AKQ03055.1"/>
    <property type="molecule type" value="Genomic_DNA"/>
</dbReference>
<evidence type="ECO:0000313" key="3">
    <source>
        <dbReference type="EMBL" id="AKQ03055.1"/>
    </source>
</evidence>
<proteinExistence type="inferred from homology"/>
<feature type="domain" description="NAD-dependent epimerase/dehydratase" evidence="2">
    <location>
        <begin position="3"/>
        <end position="238"/>
    </location>
</feature>
<dbReference type="Gene3D" id="3.90.25.10">
    <property type="entry name" value="UDP-galactose 4-epimerase, domain 1"/>
    <property type="match status" value="2"/>
</dbReference>
<dbReference type="PANTHER" id="PTHR43000">
    <property type="entry name" value="DTDP-D-GLUCOSE 4,6-DEHYDRATASE-RELATED"/>
    <property type="match status" value="1"/>
</dbReference>
<evidence type="ECO:0000259" key="2">
    <source>
        <dbReference type="Pfam" id="PF01370"/>
    </source>
</evidence>
<evidence type="ECO:0000256" key="1">
    <source>
        <dbReference type="ARBA" id="ARBA00007637"/>
    </source>
</evidence>
<reference evidence="3" key="1">
    <citation type="journal article" date="2015" name="ISME J.">
        <title>Aquifer environment selects for microbial species cohorts in sediment and groundwater.</title>
        <authorList>
            <person name="Hug L.A."/>
            <person name="Thomas B.C."/>
            <person name="Brown C.T."/>
            <person name="Frischkorn K.R."/>
            <person name="Williams K.H."/>
            <person name="Tringe S.G."/>
            <person name="Banfield J.F."/>
        </authorList>
    </citation>
    <scope>NUCLEOTIDE SEQUENCE</scope>
</reference>
<dbReference type="Pfam" id="PF01370">
    <property type="entry name" value="Epimerase"/>
    <property type="match status" value="1"/>
</dbReference>
<dbReference type="InterPro" id="IPR001509">
    <property type="entry name" value="Epimerase_deHydtase"/>
</dbReference>
<dbReference type="AlphaFoldDB" id="A0A0H4T8H8"/>
<organism evidence="3">
    <name type="scientific">uncultured bacterium Rifle_16ft_4_minimus_37862</name>
    <dbReference type="NCBI Taxonomy" id="1665157"/>
    <lineage>
        <taxon>Bacteria</taxon>
        <taxon>environmental samples</taxon>
    </lineage>
</organism>
<name>A0A0H4T8H8_9BACT</name>
<dbReference type="InterPro" id="IPR036291">
    <property type="entry name" value="NAD(P)-bd_dom_sf"/>
</dbReference>